<dbReference type="InterPro" id="IPR014756">
    <property type="entry name" value="Ig_E-set"/>
</dbReference>
<dbReference type="PIRSF" id="PIRSF001043">
    <property type="entry name" value="Endoglucanase_B"/>
    <property type="match status" value="1"/>
</dbReference>
<evidence type="ECO:0000256" key="8">
    <source>
        <dbReference type="ARBA" id="ARBA00023326"/>
    </source>
</evidence>
<keyword evidence="3 9" id="KW-0378">Hydrolase</keyword>
<dbReference type="EMBL" id="ML996703">
    <property type="protein sequence ID" value="KAF2397356.1"/>
    <property type="molecule type" value="Genomic_DNA"/>
</dbReference>
<dbReference type="GO" id="GO:0030245">
    <property type="term" value="P:cellulose catabolic process"/>
    <property type="evidence" value="ECO:0007669"/>
    <property type="project" value="UniProtKB-KW"/>
</dbReference>
<dbReference type="Pfam" id="PF03442">
    <property type="entry name" value="CBM_X2"/>
    <property type="match status" value="1"/>
</dbReference>
<feature type="signal peptide" evidence="10">
    <location>
        <begin position="1"/>
        <end position="20"/>
    </location>
</feature>
<evidence type="ECO:0000256" key="7">
    <source>
        <dbReference type="ARBA" id="ARBA00023316"/>
    </source>
</evidence>
<keyword evidence="4" id="KW-0136">Cellulose degradation</keyword>
<dbReference type="InterPro" id="IPR001547">
    <property type="entry name" value="Glyco_hydro_5"/>
</dbReference>
<accession>A0A6G1HNB9</accession>
<evidence type="ECO:0000313" key="13">
    <source>
        <dbReference type="EMBL" id="KAF2397356.1"/>
    </source>
</evidence>
<organism evidence="13 14">
    <name type="scientific">Trichodelitschia bisporula</name>
    <dbReference type="NCBI Taxonomy" id="703511"/>
    <lineage>
        <taxon>Eukaryota</taxon>
        <taxon>Fungi</taxon>
        <taxon>Dikarya</taxon>
        <taxon>Ascomycota</taxon>
        <taxon>Pezizomycotina</taxon>
        <taxon>Dothideomycetes</taxon>
        <taxon>Dothideomycetes incertae sedis</taxon>
        <taxon>Phaeotrichales</taxon>
        <taxon>Phaeotrichaceae</taxon>
        <taxon>Trichodelitschia</taxon>
    </lineage>
</organism>
<evidence type="ECO:0000256" key="5">
    <source>
        <dbReference type="ARBA" id="ARBA00023277"/>
    </source>
</evidence>
<protein>
    <submittedName>
        <fullName evidence="13">Endoglucanase D</fullName>
    </submittedName>
</protein>
<gene>
    <name evidence="13" type="ORF">EJ06DRAFT_566214</name>
</gene>
<dbReference type="PANTHER" id="PTHR31297:SF41">
    <property type="entry name" value="ENDOGLUCANASE, PUTATIVE (AFU_ORTHOLOGUE AFUA_5G01830)-RELATED"/>
    <property type="match status" value="1"/>
</dbReference>
<dbReference type="Gene3D" id="2.60.40.10">
    <property type="entry name" value="Immunoglobulins"/>
    <property type="match status" value="1"/>
</dbReference>
<evidence type="ECO:0000256" key="2">
    <source>
        <dbReference type="ARBA" id="ARBA00022729"/>
    </source>
</evidence>
<keyword evidence="2 10" id="KW-0732">Signal</keyword>
<dbReference type="SUPFAM" id="SSF51445">
    <property type="entry name" value="(Trans)glycosidases"/>
    <property type="match status" value="1"/>
</dbReference>
<dbReference type="InterPro" id="IPR013783">
    <property type="entry name" value="Ig-like_fold"/>
</dbReference>
<evidence type="ECO:0000256" key="6">
    <source>
        <dbReference type="ARBA" id="ARBA00023295"/>
    </source>
</evidence>
<dbReference type="OrthoDB" id="412536at2759"/>
<dbReference type="AlphaFoldDB" id="A0A6G1HNB9"/>
<dbReference type="Pfam" id="PF00150">
    <property type="entry name" value="Cellulase"/>
    <property type="match status" value="1"/>
</dbReference>
<dbReference type="SUPFAM" id="SSF81296">
    <property type="entry name" value="E set domains"/>
    <property type="match status" value="1"/>
</dbReference>
<evidence type="ECO:0000259" key="11">
    <source>
        <dbReference type="Pfam" id="PF00150"/>
    </source>
</evidence>
<evidence type="ECO:0000256" key="1">
    <source>
        <dbReference type="ARBA" id="ARBA00005641"/>
    </source>
</evidence>
<evidence type="ECO:0000256" key="4">
    <source>
        <dbReference type="ARBA" id="ARBA00023001"/>
    </source>
</evidence>
<keyword evidence="8" id="KW-0624">Polysaccharide degradation</keyword>
<name>A0A6G1HNB9_9PEZI</name>
<dbReference type="Gene3D" id="3.20.20.80">
    <property type="entry name" value="Glycosidases"/>
    <property type="match status" value="1"/>
</dbReference>
<sequence>MKLTLLALAATALALPAAEAPVQCPGTFKAIDASAFIHALTPGWNLGNTLDAVPDEGSWNNPPVVPTVLDDIKKAGFKSVRLPITWTTKIGPAPDYTVDAKWLDRVAAVTDMATSRGFYVVLNVHHDSWQWFDFTAGGADVKAIEDKFRALWTQIGQKLACAGPEVAFEPINEPKGTTKEHADILNRMNGVFLEAIAAAGGHNVQRVVTLVGLGEDGPKTSQWFKVPPGIKNPWALQYHYYSPYDFIFGAWGKTVWGSAEDKAALEADIAAVRGNFTNVPLVIGEWSAGATVEPGARWRYFDAFSQAAKKYDTATILWDNGDDFLDRAARTIRDPTGKEVYFNAARGVRNALPDGTTDPKATTQTSSAFVFHKLGQPVKESTITFELNGNTVKSVTGPDGALVAPRDYAVRGSGVAFTPAFLGKYFATTGPAGVRANLTVSFSAGADVRVQLVQWDVPVLGAKSSQAVSGADLHIPVTWKGLPKIAAVKARFSDQSYLADDWTKYLGPLQQGYVTYNNHWNWDGKSVILTKGAVDAVTSKKMAATFTFEFFPRQPGNSVEYTLTA</sequence>
<keyword evidence="7" id="KW-0961">Cell wall biogenesis/degradation</keyword>
<dbReference type="Proteomes" id="UP000799640">
    <property type="component" value="Unassembled WGS sequence"/>
</dbReference>
<keyword evidence="6 9" id="KW-0326">Glycosidase</keyword>
<dbReference type="InterPro" id="IPR005102">
    <property type="entry name" value="Carbo-bd_X2"/>
</dbReference>
<dbReference type="PANTHER" id="PTHR31297">
    <property type="entry name" value="GLUCAN ENDO-1,6-BETA-GLUCOSIDASE B"/>
    <property type="match status" value="1"/>
</dbReference>
<evidence type="ECO:0000256" key="10">
    <source>
        <dbReference type="SAM" id="SignalP"/>
    </source>
</evidence>
<keyword evidence="14" id="KW-1185">Reference proteome</keyword>
<dbReference type="GO" id="GO:0071555">
    <property type="term" value="P:cell wall organization"/>
    <property type="evidence" value="ECO:0007669"/>
    <property type="project" value="UniProtKB-KW"/>
</dbReference>
<evidence type="ECO:0000259" key="12">
    <source>
        <dbReference type="Pfam" id="PF03442"/>
    </source>
</evidence>
<dbReference type="InterPro" id="IPR050386">
    <property type="entry name" value="Glycosyl_hydrolase_5"/>
</dbReference>
<dbReference type="GO" id="GO:0005978">
    <property type="term" value="P:glycogen biosynthetic process"/>
    <property type="evidence" value="ECO:0007669"/>
    <property type="project" value="UniProtKB-UniPathway"/>
</dbReference>
<dbReference type="GO" id="GO:0008422">
    <property type="term" value="F:beta-glucosidase activity"/>
    <property type="evidence" value="ECO:0007669"/>
    <property type="project" value="TreeGrafter"/>
</dbReference>
<keyword evidence="5" id="KW-0119">Carbohydrate metabolism</keyword>
<proteinExistence type="inferred from homology"/>
<comment type="similarity">
    <text evidence="1 9">Belongs to the glycosyl hydrolase 5 (cellulase A) family.</text>
</comment>
<dbReference type="UniPathway" id="UPA00164"/>
<evidence type="ECO:0000313" key="14">
    <source>
        <dbReference type="Proteomes" id="UP000799640"/>
    </source>
</evidence>
<feature type="domain" description="Carbohydrate binding X2" evidence="12">
    <location>
        <begin position="364"/>
        <end position="451"/>
    </location>
</feature>
<feature type="domain" description="Glycoside hydrolase family 5" evidence="11">
    <location>
        <begin position="57"/>
        <end position="322"/>
    </location>
</feature>
<evidence type="ECO:0000256" key="3">
    <source>
        <dbReference type="ARBA" id="ARBA00022801"/>
    </source>
</evidence>
<feature type="chain" id="PRO_5026056088" evidence="10">
    <location>
        <begin position="21"/>
        <end position="565"/>
    </location>
</feature>
<evidence type="ECO:0000256" key="9">
    <source>
        <dbReference type="RuleBase" id="RU361153"/>
    </source>
</evidence>
<dbReference type="InterPro" id="IPR017853">
    <property type="entry name" value="GH"/>
</dbReference>
<dbReference type="GO" id="GO:0009986">
    <property type="term" value="C:cell surface"/>
    <property type="evidence" value="ECO:0007669"/>
    <property type="project" value="TreeGrafter"/>
</dbReference>
<reference evidence="13" key="1">
    <citation type="journal article" date="2020" name="Stud. Mycol.">
        <title>101 Dothideomycetes genomes: a test case for predicting lifestyles and emergence of pathogens.</title>
        <authorList>
            <person name="Haridas S."/>
            <person name="Albert R."/>
            <person name="Binder M."/>
            <person name="Bloem J."/>
            <person name="Labutti K."/>
            <person name="Salamov A."/>
            <person name="Andreopoulos B."/>
            <person name="Baker S."/>
            <person name="Barry K."/>
            <person name="Bills G."/>
            <person name="Bluhm B."/>
            <person name="Cannon C."/>
            <person name="Castanera R."/>
            <person name="Culley D."/>
            <person name="Daum C."/>
            <person name="Ezra D."/>
            <person name="Gonzalez J."/>
            <person name="Henrissat B."/>
            <person name="Kuo A."/>
            <person name="Liang C."/>
            <person name="Lipzen A."/>
            <person name="Lutzoni F."/>
            <person name="Magnuson J."/>
            <person name="Mondo S."/>
            <person name="Nolan M."/>
            <person name="Ohm R."/>
            <person name="Pangilinan J."/>
            <person name="Park H.-J."/>
            <person name="Ramirez L."/>
            <person name="Alfaro M."/>
            <person name="Sun H."/>
            <person name="Tritt A."/>
            <person name="Yoshinaga Y."/>
            <person name="Zwiers L.-H."/>
            <person name="Turgeon B."/>
            <person name="Goodwin S."/>
            <person name="Spatafora J."/>
            <person name="Crous P."/>
            <person name="Grigoriev I."/>
        </authorList>
    </citation>
    <scope>NUCLEOTIDE SEQUENCE</scope>
    <source>
        <strain evidence="13">CBS 262.69</strain>
    </source>
</reference>
<dbReference type="FunFam" id="3.20.20.80:FF:000152">
    <property type="entry name" value="Extracellular endoglucanase"/>
    <property type="match status" value="1"/>
</dbReference>
<dbReference type="GO" id="GO:0005576">
    <property type="term" value="C:extracellular region"/>
    <property type="evidence" value="ECO:0007669"/>
    <property type="project" value="TreeGrafter"/>
</dbReference>
<dbReference type="InterPro" id="IPR016282">
    <property type="entry name" value="Glyco_hydro_5_endoGlcnase_B"/>
</dbReference>